<dbReference type="AlphaFoldDB" id="A0A0G0K9G8"/>
<organism evidence="1 2">
    <name type="scientific">Candidatus Woesebacteria bacterium GW2011_GWA1_37_8</name>
    <dbReference type="NCBI Taxonomy" id="1618546"/>
    <lineage>
        <taxon>Bacteria</taxon>
        <taxon>Candidatus Woeseibacteriota</taxon>
    </lineage>
</organism>
<evidence type="ECO:0000313" key="1">
    <source>
        <dbReference type="EMBL" id="KKQ45779.1"/>
    </source>
</evidence>
<gene>
    <name evidence="1" type="ORF">US62_C0009G0010</name>
</gene>
<accession>A0A0G0K9G8</accession>
<proteinExistence type="predicted"/>
<evidence type="ECO:0000313" key="2">
    <source>
        <dbReference type="Proteomes" id="UP000034603"/>
    </source>
</evidence>
<protein>
    <recommendedName>
        <fullName evidence="3">Bacteriocin-protection protein</fullName>
    </recommendedName>
</protein>
<dbReference type="Proteomes" id="UP000034603">
    <property type="component" value="Unassembled WGS sequence"/>
</dbReference>
<name>A0A0G0K9G8_9BACT</name>
<sequence length="144" mass="17084">MQISQTFEPKNQKEWRNWLEKNHKTQKEIWIIFYKKSSGKQVLTYQNILDGALCFGWIDGIEKSLDSVRFALRFTPRSSKSRWSEKNFIRYKELLKQGKVTAEGKMAYKNKIHVYGSMSNKKPAMAWHLKNKMPKNPTLEQRIA</sequence>
<comment type="caution">
    <text evidence="1">The sequence shown here is derived from an EMBL/GenBank/DDBJ whole genome shotgun (WGS) entry which is preliminary data.</text>
</comment>
<dbReference type="EMBL" id="LBTR01000009">
    <property type="protein sequence ID" value="KKQ45779.1"/>
    <property type="molecule type" value="Genomic_DNA"/>
</dbReference>
<reference evidence="1 2" key="1">
    <citation type="journal article" date="2015" name="Nature">
        <title>rRNA introns, odd ribosomes, and small enigmatic genomes across a large radiation of phyla.</title>
        <authorList>
            <person name="Brown C.T."/>
            <person name="Hug L.A."/>
            <person name="Thomas B.C."/>
            <person name="Sharon I."/>
            <person name="Castelle C.J."/>
            <person name="Singh A."/>
            <person name="Wilkins M.J."/>
            <person name="Williams K.H."/>
            <person name="Banfield J.F."/>
        </authorList>
    </citation>
    <scope>NUCLEOTIDE SEQUENCE [LARGE SCALE GENOMIC DNA]</scope>
</reference>
<dbReference type="PATRIC" id="fig|1618546.3.peg.297"/>
<evidence type="ECO:0008006" key="3">
    <source>
        <dbReference type="Google" id="ProtNLM"/>
    </source>
</evidence>